<sequence length="164" mass="19271">MEEFENIAEQYTPLIHHMIKRLNIYKDKEEFIQIGLIALWEASRAFDPAKGQFMSYAFTTIKGRMLSHIQKTNKIHDRETSKEVELEDSAQHEMMTLEWLIPRAFLDSLTPNQSCWLFHHIQHGKTTAEIAKDCLTTTASVKSWKRTTIKKLQAYYRLHPEAFS</sequence>
<gene>
    <name evidence="6" type="ORF">CYL18_11700</name>
</gene>
<dbReference type="Gene3D" id="1.10.1740.10">
    <property type="match status" value="1"/>
</dbReference>
<evidence type="ECO:0000256" key="4">
    <source>
        <dbReference type="ARBA" id="ARBA00023163"/>
    </source>
</evidence>
<organism evidence="6 7">
    <name type="scientific">Pradoshia eiseniae</name>
    <dbReference type="NCBI Taxonomy" id="2064768"/>
    <lineage>
        <taxon>Bacteria</taxon>
        <taxon>Bacillati</taxon>
        <taxon>Bacillota</taxon>
        <taxon>Bacilli</taxon>
        <taxon>Bacillales</taxon>
        <taxon>Bacillaceae</taxon>
        <taxon>Pradoshia</taxon>
    </lineage>
</organism>
<dbReference type="GO" id="GO:0003677">
    <property type="term" value="F:DNA binding"/>
    <property type="evidence" value="ECO:0007669"/>
    <property type="project" value="UniProtKB-KW"/>
</dbReference>
<protein>
    <submittedName>
        <fullName evidence="6">RNA polymerase subunit sigma-24</fullName>
    </submittedName>
</protein>
<keyword evidence="2" id="KW-0731">Sigma factor</keyword>
<dbReference type="OrthoDB" id="9783788at2"/>
<evidence type="ECO:0000256" key="2">
    <source>
        <dbReference type="ARBA" id="ARBA00023082"/>
    </source>
</evidence>
<keyword evidence="7" id="KW-1185">Reference proteome</keyword>
<dbReference type="GO" id="GO:0006352">
    <property type="term" value="P:DNA-templated transcription initiation"/>
    <property type="evidence" value="ECO:0007669"/>
    <property type="project" value="InterPro"/>
</dbReference>
<dbReference type="RefSeq" id="WP_104849695.1">
    <property type="nucleotide sequence ID" value="NZ_PKOZ01000006.1"/>
</dbReference>
<dbReference type="AlphaFoldDB" id="A0A2S7MYZ6"/>
<evidence type="ECO:0000313" key="6">
    <source>
        <dbReference type="EMBL" id="PQD94990.1"/>
    </source>
</evidence>
<keyword evidence="1" id="KW-0805">Transcription regulation</keyword>
<dbReference type="GO" id="GO:0016987">
    <property type="term" value="F:sigma factor activity"/>
    <property type="evidence" value="ECO:0007669"/>
    <property type="project" value="UniProtKB-KW"/>
</dbReference>
<keyword evidence="3" id="KW-0238">DNA-binding</keyword>
<name>A0A2S7MYZ6_9BACI</name>
<dbReference type="SUPFAM" id="SSF88659">
    <property type="entry name" value="Sigma3 and sigma4 domains of RNA polymerase sigma factors"/>
    <property type="match status" value="1"/>
</dbReference>
<proteinExistence type="predicted"/>
<dbReference type="SUPFAM" id="SSF88946">
    <property type="entry name" value="Sigma2 domain of RNA polymerase sigma factors"/>
    <property type="match status" value="1"/>
</dbReference>
<evidence type="ECO:0000256" key="3">
    <source>
        <dbReference type="ARBA" id="ARBA00023125"/>
    </source>
</evidence>
<feature type="domain" description="RNA polymerase sigma-70 region 2" evidence="5">
    <location>
        <begin position="8"/>
        <end position="73"/>
    </location>
</feature>
<evidence type="ECO:0000313" key="7">
    <source>
        <dbReference type="Proteomes" id="UP000239663"/>
    </source>
</evidence>
<evidence type="ECO:0000256" key="1">
    <source>
        <dbReference type="ARBA" id="ARBA00023015"/>
    </source>
</evidence>
<dbReference type="InterPro" id="IPR007627">
    <property type="entry name" value="RNA_pol_sigma70_r2"/>
</dbReference>
<comment type="caution">
    <text evidence="6">The sequence shown here is derived from an EMBL/GenBank/DDBJ whole genome shotgun (WGS) entry which is preliminary data.</text>
</comment>
<accession>A0A2S7MYZ6</accession>
<dbReference type="PANTHER" id="PTHR30385:SF7">
    <property type="entry name" value="RNA POLYMERASE SIGMA FACTOR FLIA"/>
    <property type="match status" value="1"/>
</dbReference>
<dbReference type="PANTHER" id="PTHR30385">
    <property type="entry name" value="SIGMA FACTOR F FLAGELLAR"/>
    <property type="match status" value="1"/>
</dbReference>
<dbReference type="Proteomes" id="UP000239663">
    <property type="component" value="Unassembled WGS sequence"/>
</dbReference>
<evidence type="ECO:0000259" key="5">
    <source>
        <dbReference type="Pfam" id="PF04542"/>
    </source>
</evidence>
<dbReference type="Pfam" id="PF04542">
    <property type="entry name" value="Sigma70_r2"/>
    <property type="match status" value="1"/>
</dbReference>
<dbReference type="InterPro" id="IPR013325">
    <property type="entry name" value="RNA_pol_sigma_r2"/>
</dbReference>
<dbReference type="NCBIfam" id="TIGR02937">
    <property type="entry name" value="sigma70-ECF"/>
    <property type="match status" value="1"/>
</dbReference>
<dbReference type="InterPro" id="IPR013324">
    <property type="entry name" value="RNA_pol_sigma_r3/r4-like"/>
</dbReference>
<dbReference type="EMBL" id="PKOZ01000006">
    <property type="protein sequence ID" value="PQD94990.1"/>
    <property type="molecule type" value="Genomic_DNA"/>
</dbReference>
<keyword evidence="4" id="KW-0804">Transcription</keyword>
<dbReference type="InterPro" id="IPR014284">
    <property type="entry name" value="RNA_pol_sigma-70_dom"/>
</dbReference>
<reference evidence="6 7" key="1">
    <citation type="submission" date="2017-12" db="EMBL/GenBank/DDBJ databases">
        <title>Taxonomic description and draft genome of Pradoshia cofamensis Gen. nov., sp. nov., a thermotolerant bacillale isolated from anterior gut of earthworm Eisenia fetida.</title>
        <authorList>
            <person name="Saha T."/>
            <person name="Chakraborty R."/>
        </authorList>
    </citation>
    <scope>NUCLEOTIDE SEQUENCE [LARGE SCALE GENOMIC DNA]</scope>
    <source>
        <strain evidence="6 7">EAG3</strain>
    </source>
</reference>